<accession>A0A1G7S309</accession>
<sequence length="242" mass="28171">MAKKKESKQKKMTTRVDFTPMVDMMMLLITFFMLVGSLQKPQAMHLTMPAKDDNMTAEDKDKSKTENTITLYLAADNKLYYYIVDKKEDFGKPEYLKETTWGKEGIREVLRNHRHAPTKVLMDAKKQLDTWFNTLPKSQQETNDSIYNRALIMIKKGHVDIVENGQLNKARYDKVDKDMRNYEETNMVPTLAVNIKPLDNSNYDNLVTILDEMQICCIGKYVIDKVNEKDMPILEENGIKLQ</sequence>
<keyword evidence="7" id="KW-0813">Transport</keyword>
<evidence type="ECO:0000256" key="3">
    <source>
        <dbReference type="ARBA" id="ARBA00022475"/>
    </source>
</evidence>
<dbReference type="GO" id="GO:0022857">
    <property type="term" value="F:transmembrane transporter activity"/>
    <property type="evidence" value="ECO:0007669"/>
    <property type="project" value="InterPro"/>
</dbReference>
<dbReference type="GO" id="GO:0005886">
    <property type="term" value="C:plasma membrane"/>
    <property type="evidence" value="ECO:0007669"/>
    <property type="project" value="UniProtKB-SubCell"/>
</dbReference>
<dbReference type="Proteomes" id="UP000199134">
    <property type="component" value="Unassembled WGS sequence"/>
</dbReference>
<evidence type="ECO:0000256" key="5">
    <source>
        <dbReference type="ARBA" id="ARBA00022989"/>
    </source>
</evidence>
<comment type="similarity">
    <text evidence="2 7">Belongs to the ExbD/TolR family.</text>
</comment>
<keyword evidence="6" id="KW-0472">Membrane</keyword>
<dbReference type="EMBL" id="FNCQ01000001">
    <property type="protein sequence ID" value="SDG17383.1"/>
    <property type="molecule type" value="Genomic_DNA"/>
</dbReference>
<keyword evidence="3" id="KW-1003">Cell membrane</keyword>
<evidence type="ECO:0000313" key="9">
    <source>
        <dbReference type="EMBL" id="SDO51222.1"/>
    </source>
</evidence>
<comment type="subcellular location">
    <subcellularLocation>
        <location evidence="1">Cell membrane</location>
        <topology evidence="1">Single-pass membrane protein</topology>
    </subcellularLocation>
    <subcellularLocation>
        <location evidence="7">Cell membrane</location>
        <topology evidence="7">Single-pass type II membrane protein</topology>
    </subcellularLocation>
</comment>
<dbReference type="GO" id="GO:0015031">
    <property type="term" value="P:protein transport"/>
    <property type="evidence" value="ECO:0007669"/>
    <property type="project" value="UniProtKB-KW"/>
</dbReference>
<dbReference type="Proteomes" id="UP000198779">
    <property type="component" value="Unassembled WGS sequence"/>
</dbReference>
<evidence type="ECO:0000313" key="10">
    <source>
        <dbReference type="Proteomes" id="UP000198779"/>
    </source>
</evidence>
<dbReference type="Pfam" id="PF02472">
    <property type="entry name" value="ExbD"/>
    <property type="match status" value="1"/>
</dbReference>
<reference evidence="9 10" key="1">
    <citation type="submission" date="2016-10" db="EMBL/GenBank/DDBJ databases">
        <authorList>
            <person name="Varghese N."/>
            <person name="Submissions S."/>
        </authorList>
    </citation>
    <scope>NUCLEOTIDE SEQUENCE</scope>
    <source>
        <strain evidence="9">BP1-145</strain>
        <strain evidence="10">BP1-148</strain>
    </source>
</reference>
<dbReference type="EMBL" id="FNIW01000023">
    <property type="protein sequence ID" value="SDO51222.1"/>
    <property type="molecule type" value="Genomic_DNA"/>
</dbReference>
<protein>
    <submittedName>
        <fullName evidence="9">Biopolymer transport protein ExbD</fullName>
    </submittedName>
</protein>
<evidence type="ECO:0000256" key="2">
    <source>
        <dbReference type="ARBA" id="ARBA00005811"/>
    </source>
</evidence>
<evidence type="ECO:0000313" key="11">
    <source>
        <dbReference type="Proteomes" id="UP000199134"/>
    </source>
</evidence>
<evidence type="ECO:0000256" key="7">
    <source>
        <dbReference type="RuleBase" id="RU003879"/>
    </source>
</evidence>
<name>A0A1H0K603_9BACT</name>
<dbReference type="InterPro" id="IPR003400">
    <property type="entry name" value="ExbD"/>
</dbReference>
<keyword evidence="7" id="KW-0653">Protein transport</keyword>
<dbReference type="OrthoDB" id="952702at2"/>
<reference evidence="8 11" key="2">
    <citation type="submission" date="2016-10" db="EMBL/GenBank/DDBJ databases">
        <authorList>
            <person name="de Groot N.N."/>
        </authorList>
    </citation>
    <scope>NUCLEOTIDE SEQUENCE [LARGE SCALE GENOMIC DNA]</scope>
    <source>
        <strain evidence="11">BP1-145</strain>
        <strain evidence="8">BP1-148</strain>
    </source>
</reference>
<dbReference type="PANTHER" id="PTHR30558">
    <property type="entry name" value="EXBD MEMBRANE COMPONENT OF PMF-DRIVEN MACROMOLECULE IMPORT SYSTEM"/>
    <property type="match status" value="1"/>
</dbReference>
<keyword evidence="4 7" id="KW-0812">Transmembrane</keyword>
<dbReference type="RefSeq" id="WP_091813711.1">
    <property type="nucleotide sequence ID" value="NZ_CP091790.1"/>
</dbReference>
<accession>A0A1H0K603</accession>
<evidence type="ECO:0000256" key="1">
    <source>
        <dbReference type="ARBA" id="ARBA00004162"/>
    </source>
</evidence>
<dbReference type="STRING" id="645274.SAMN04487901_101179"/>
<gene>
    <name evidence="9" type="ORF">SAMN04487900_12332</name>
    <name evidence="8" type="ORF">SAMN04487901_101179</name>
</gene>
<keyword evidence="5" id="KW-1133">Transmembrane helix</keyword>
<dbReference type="AlphaFoldDB" id="A0A1H0K603"/>
<evidence type="ECO:0000256" key="4">
    <source>
        <dbReference type="ARBA" id="ARBA00022692"/>
    </source>
</evidence>
<proteinExistence type="inferred from homology"/>
<evidence type="ECO:0000256" key="6">
    <source>
        <dbReference type="ARBA" id="ARBA00023136"/>
    </source>
</evidence>
<keyword evidence="10" id="KW-1185">Reference proteome</keyword>
<evidence type="ECO:0000313" key="8">
    <source>
        <dbReference type="EMBL" id="SDG17383.1"/>
    </source>
</evidence>
<organism evidence="9 11">
    <name type="scientific">Prevotella communis</name>
    <dbReference type="NCBI Taxonomy" id="2913614"/>
    <lineage>
        <taxon>Bacteria</taxon>
        <taxon>Pseudomonadati</taxon>
        <taxon>Bacteroidota</taxon>
        <taxon>Bacteroidia</taxon>
        <taxon>Bacteroidales</taxon>
        <taxon>Prevotellaceae</taxon>
        <taxon>Prevotella</taxon>
    </lineage>
</organism>
<dbReference type="PANTHER" id="PTHR30558:SF3">
    <property type="entry name" value="BIOPOLYMER TRANSPORT PROTEIN EXBD-RELATED"/>
    <property type="match status" value="1"/>
</dbReference>